<evidence type="ECO:0000256" key="1">
    <source>
        <dbReference type="SAM" id="Coils"/>
    </source>
</evidence>
<protein>
    <submittedName>
        <fullName evidence="2">Uncharacterized protein</fullName>
    </submittedName>
</protein>
<keyword evidence="1" id="KW-0175">Coiled coil</keyword>
<name>A2DP89_TRIV3</name>
<keyword evidence="3" id="KW-1185">Reference proteome</keyword>
<evidence type="ECO:0000313" key="3">
    <source>
        <dbReference type="Proteomes" id="UP000001542"/>
    </source>
</evidence>
<dbReference type="AlphaFoldDB" id="A2DP89"/>
<organism evidence="2 3">
    <name type="scientific">Trichomonas vaginalis (strain ATCC PRA-98 / G3)</name>
    <dbReference type="NCBI Taxonomy" id="412133"/>
    <lineage>
        <taxon>Eukaryota</taxon>
        <taxon>Metamonada</taxon>
        <taxon>Parabasalia</taxon>
        <taxon>Trichomonadida</taxon>
        <taxon>Trichomonadidae</taxon>
        <taxon>Trichomonas</taxon>
    </lineage>
</organism>
<evidence type="ECO:0000313" key="2">
    <source>
        <dbReference type="EMBL" id="EAY17789.1"/>
    </source>
</evidence>
<dbReference type="VEuPathDB" id="TrichDB:TVAGG3_0910450"/>
<dbReference type="RefSeq" id="XP_001329924.1">
    <property type="nucleotide sequence ID" value="XM_001329889.1"/>
</dbReference>
<feature type="coiled-coil region" evidence="1">
    <location>
        <begin position="139"/>
        <end position="166"/>
    </location>
</feature>
<sequence>MKKGGEHSEIKGQKLVDIREDFFHLFFPTFHNEYQRGIEYLAVEAERRVEHWKNLLDEQLKLEEAKYNSQIESIEADYQNAMQIVNNQILDAIKYKVQALGAEFPQFHKHFLEFDSTFKNEITGQNKASKSTILRLENTDELLLDKEQIEKDLIELNLENQFYQVNEGKLVLGNDIFEVGQSCIIKLGNFGDFSCSIQEISEDGISIIMNDSQPLKIPIRNLNMKLVQIKKP</sequence>
<dbReference type="KEGG" id="tva:4775809"/>
<dbReference type="InParanoid" id="A2DP89"/>
<gene>
    <name evidence="2" type="ORF">TVAG_016190</name>
</gene>
<reference evidence="2" key="1">
    <citation type="submission" date="2006-10" db="EMBL/GenBank/DDBJ databases">
        <authorList>
            <person name="Amadeo P."/>
            <person name="Zhao Q."/>
            <person name="Wortman J."/>
            <person name="Fraser-Liggett C."/>
            <person name="Carlton J."/>
        </authorList>
    </citation>
    <scope>NUCLEOTIDE SEQUENCE</scope>
    <source>
        <strain evidence="2">G3</strain>
    </source>
</reference>
<dbReference type="VEuPathDB" id="TrichDB:TVAG_016190"/>
<accession>A2DP89</accession>
<dbReference type="Proteomes" id="UP000001542">
    <property type="component" value="Unassembled WGS sequence"/>
</dbReference>
<dbReference type="SMR" id="A2DP89"/>
<dbReference type="EMBL" id="DS113226">
    <property type="protein sequence ID" value="EAY17789.1"/>
    <property type="molecule type" value="Genomic_DNA"/>
</dbReference>
<reference evidence="2" key="2">
    <citation type="journal article" date="2007" name="Science">
        <title>Draft genome sequence of the sexually transmitted pathogen Trichomonas vaginalis.</title>
        <authorList>
            <person name="Carlton J.M."/>
            <person name="Hirt R.P."/>
            <person name="Silva J.C."/>
            <person name="Delcher A.L."/>
            <person name="Schatz M."/>
            <person name="Zhao Q."/>
            <person name="Wortman J.R."/>
            <person name="Bidwell S.L."/>
            <person name="Alsmark U.C.M."/>
            <person name="Besteiro S."/>
            <person name="Sicheritz-Ponten T."/>
            <person name="Noel C.J."/>
            <person name="Dacks J.B."/>
            <person name="Foster P.G."/>
            <person name="Simillion C."/>
            <person name="Van de Peer Y."/>
            <person name="Miranda-Saavedra D."/>
            <person name="Barton G.J."/>
            <person name="Westrop G.D."/>
            <person name="Mueller S."/>
            <person name="Dessi D."/>
            <person name="Fiori P.L."/>
            <person name="Ren Q."/>
            <person name="Paulsen I."/>
            <person name="Zhang H."/>
            <person name="Bastida-Corcuera F.D."/>
            <person name="Simoes-Barbosa A."/>
            <person name="Brown M.T."/>
            <person name="Hayes R.D."/>
            <person name="Mukherjee M."/>
            <person name="Okumura C.Y."/>
            <person name="Schneider R."/>
            <person name="Smith A.J."/>
            <person name="Vanacova S."/>
            <person name="Villalvazo M."/>
            <person name="Haas B.J."/>
            <person name="Pertea M."/>
            <person name="Feldblyum T.V."/>
            <person name="Utterback T.R."/>
            <person name="Shu C.L."/>
            <person name="Osoegawa K."/>
            <person name="de Jong P.J."/>
            <person name="Hrdy I."/>
            <person name="Horvathova L."/>
            <person name="Zubacova Z."/>
            <person name="Dolezal P."/>
            <person name="Malik S.B."/>
            <person name="Logsdon J.M. Jr."/>
            <person name="Henze K."/>
            <person name="Gupta A."/>
            <person name="Wang C.C."/>
            <person name="Dunne R.L."/>
            <person name="Upcroft J.A."/>
            <person name="Upcroft P."/>
            <person name="White O."/>
            <person name="Salzberg S.L."/>
            <person name="Tang P."/>
            <person name="Chiu C.-H."/>
            <person name="Lee Y.-S."/>
            <person name="Embley T.M."/>
            <person name="Coombs G.H."/>
            <person name="Mottram J.C."/>
            <person name="Tachezy J."/>
            <person name="Fraser-Liggett C.M."/>
            <person name="Johnson P.J."/>
        </authorList>
    </citation>
    <scope>NUCLEOTIDE SEQUENCE [LARGE SCALE GENOMIC DNA]</scope>
    <source>
        <strain evidence="2">G3</strain>
    </source>
</reference>
<proteinExistence type="predicted"/>